<proteinExistence type="predicted"/>
<keyword evidence="9" id="KW-1185">Reference proteome</keyword>
<feature type="domain" description="DUF3817" evidence="7">
    <location>
        <begin position="31"/>
        <end position="118"/>
    </location>
</feature>
<organism evidence="8 9">
    <name type="scientific">Pseudokineococcus basanitobsidens</name>
    <dbReference type="NCBI Taxonomy" id="1926649"/>
    <lineage>
        <taxon>Bacteria</taxon>
        <taxon>Bacillati</taxon>
        <taxon>Actinomycetota</taxon>
        <taxon>Actinomycetes</taxon>
        <taxon>Kineosporiales</taxon>
        <taxon>Kineosporiaceae</taxon>
        <taxon>Pseudokineococcus</taxon>
    </lineage>
</organism>
<keyword evidence="2" id="KW-1003">Cell membrane</keyword>
<feature type="transmembrane region" description="Helical" evidence="6">
    <location>
        <begin position="34"/>
        <end position="54"/>
    </location>
</feature>
<accession>A0ABU8RHA1</accession>
<dbReference type="PANTHER" id="PTHR40077:SF2">
    <property type="entry name" value="MEMBRANE PROTEIN"/>
    <property type="match status" value="1"/>
</dbReference>
<keyword evidence="3 6" id="KW-0812">Transmembrane</keyword>
<dbReference type="NCBIfam" id="TIGR03954">
    <property type="entry name" value="integ_memb_HG"/>
    <property type="match status" value="1"/>
</dbReference>
<dbReference type="EMBL" id="JBBIAA010000002">
    <property type="protein sequence ID" value="MEJ5944408.1"/>
    <property type="molecule type" value="Genomic_DNA"/>
</dbReference>
<evidence type="ECO:0000256" key="6">
    <source>
        <dbReference type="SAM" id="Phobius"/>
    </source>
</evidence>
<dbReference type="Pfam" id="PF12823">
    <property type="entry name" value="DUF3817"/>
    <property type="match status" value="1"/>
</dbReference>
<feature type="transmembrane region" description="Helical" evidence="6">
    <location>
        <begin position="66"/>
        <end position="86"/>
    </location>
</feature>
<comment type="caution">
    <text evidence="8">The sequence shown here is derived from an EMBL/GenBank/DDBJ whole genome shotgun (WGS) entry which is preliminary data.</text>
</comment>
<evidence type="ECO:0000256" key="3">
    <source>
        <dbReference type="ARBA" id="ARBA00022692"/>
    </source>
</evidence>
<sequence length="136" mass="14802">MSSPSSPPSSGAAPGAARERRLREASLGPALTRYRVMAIVTGVFLLVVTVQLVVREVFGPELLGSWVAIAHGWIYIVYLVTVVDMWSRLRWGPTRLLGLVLAGVVPFVSFVVEHRVTREVRALLRSLGPGDAAGRR</sequence>
<evidence type="ECO:0000256" key="2">
    <source>
        <dbReference type="ARBA" id="ARBA00022475"/>
    </source>
</evidence>
<evidence type="ECO:0000259" key="7">
    <source>
        <dbReference type="Pfam" id="PF12823"/>
    </source>
</evidence>
<keyword evidence="5 6" id="KW-0472">Membrane</keyword>
<gene>
    <name evidence="8" type="ORF">WDZ17_03770</name>
</gene>
<keyword evidence="4 6" id="KW-1133">Transmembrane helix</keyword>
<feature type="transmembrane region" description="Helical" evidence="6">
    <location>
        <begin position="92"/>
        <end position="112"/>
    </location>
</feature>
<evidence type="ECO:0000256" key="5">
    <source>
        <dbReference type="ARBA" id="ARBA00023136"/>
    </source>
</evidence>
<reference evidence="8 9" key="1">
    <citation type="journal article" date="2017" name="Int. J. Syst. Evol. Microbiol.">
        <title>Pseudokineococcus basanitobsidens sp. nov., isolated from volcanic rock.</title>
        <authorList>
            <person name="Lee D.W."/>
            <person name="Park M.Y."/>
            <person name="Kim J.J."/>
            <person name="Kim B.S."/>
        </authorList>
    </citation>
    <scope>NUCLEOTIDE SEQUENCE [LARGE SCALE GENOMIC DNA]</scope>
    <source>
        <strain evidence="8 9">DSM 103726</strain>
    </source>
</reference>
<name>A0ABU8RHA1_9ACTN</name>
<dbReference type="PANTHER" id="PTHR40077">
    <property type="entry name" value="MEMBRANE PROTEIN-RELATED"/>
    <property type="match status" value="1"/>
</dbReference>
<evidence type="ECO:0000256" key="1">
    <source>
        <dbReference type="ARBA" id="ARBA00004651"/>
    </source>
</evidence>
<dbReference type="Proteomes" id="UP001387100">
    <property type="component" value="Unassembled WGS sequence"/>
</dbReference>
<comment type="subcellular location">
    <subcellularLocation>
        <location evidence="1">Cell membrane</location>
        <topology evidence="1">Multi-pass membrane protein</topology>
    </subcellularLocation>
</comment>
<evidence type="ECO:0000313" key="9">
    <source>
        <dbReference type="Proteomes" id="UP001387100"/>
    </source>
</evidence>
<dbReference type="RefSeq" id="WP_339573787.1">
    <property type="nucleotide sequence ID" value="NZ_JBBIAA010000002.1"/>
</dbReference>
<evidence type="ECO:0000313" key="8">
    <source>
        <dbReference type="EMBL" id="MEJ5944408.1"/>
    </source>
</evidence>
<dbReference type="InterPro" id="IPR023845">
    <property type="entry name" value="DUF3817_TM"/>
</dbReference>
<evidence type="ECO:0000256" key="4">
    <source>
        <dbReference type="ARBA" id="ARBA00022989"/>
    </source>
</evidence>
<protein>
    <submittedName>
        <fullName evidence="8">DUF3817 domain-containing protein</fullName>
    </submittedName>
</protein>